<dbReference type="InterPro" id="IPR001873">
    <property type="entry name" value="ENaC"/>
</dbReference>
<name>A0AAV5SG56_9BILA</name>
<evidence type="ECO:0000256" key="12">
    <source>
        <dbReference type="ARBA" id="ARBA00023303"/>
    </source>
</evidence>
<comment type="subcellular location">
    <subcellularLocation>
        <location evidence="1">Membrane</location>
        <topology evidence="1">Multi-pass membrane protein</topology>
    </subcellularLocation>
</comment>
<keyword evidence="10" id="KW-0325">Glycoprotein</keyword>
<evidence type="ECO:0000256" key="13">
    <source>
        <dbReference type="RuleBase" id="RU000679"/>
    </source>
</evidence>
<keyword evidence="11 13" id="KW-0739">Sodium transport</keyword>
<keyword evidence="7" id="KW-0915">Sodium</keyword>
<reference evidence="15" key="1">
    <citation type="submission" date="2023-10" db="EMBL/GenBank/DDBJ databases">
        <title>Genome assembly of Pristionchus species.</title>
        <authorList>
            <person name="Yoshida K."/>
            <person name="Sommer R.J."/>
        </authorList>
    </citation>
    <scope>NUCLEOTIDE SEQUENCE</scope>
    <source>
        <strain evidence="15">RS0144</strain>
    </source>
</reference>
<feature type="non-terminal residue" evidence="15">
    <location>
        <position position="99"/>
    </location>
</feature>
<organism evidence="15 16">
    <name type="scientific">Pristionchus entomophagus</name>
    <dbReference type="NCBI Taxonomy" id="358040"/>
    <lineage>
        <taxon>Eukaryota</taxon>
        <taxon>Metazoa</taxon>
        <taxon>Ecdysozoa</taxon>
        <taxon>Nematoda</taxon>
        <taxon>Chromadorea</taxon>
        <taxon>Rhabditida</taxon>
        <taxon>Rhabditina</taxon>
        <taxon>Diplogasteromorpha</taxon>
        <taxon>Diplogasteroidea</taxon>
        <taxon>Neodiplogasteridae</taxon>
        <taxon>Pristionchus</taxon>
    </lineage>
</organism>
<keyword evidence="16" id="KW-1185">Reference proteome</keyword>
<keyword evidence="3 13" id="KW-0813">Transport</keyword>
<evidence type="ECO:0000256" key="9">
    <source>
        <dbReference type="ARBA" id="ARBA00023136"/>
    </source>
</evidence>
<comment type="similarity">
    <text evidence="2 13">Belongs to the amiloride-sensitive sodium channel (TC 1.A.6) family.</text>
</comment>
<evidence type="ECO:0000256" key="7">
    <source>
        <dbReference type="ARBA" id="ARBA00023053"/>
    </source>
</evidence>
<protein>
    <recommendedName>
        <fullName evidence="17">Hexosyltransferase</fullName>
    </recommendedName>
</protein>
<evidence type="ECO:0000313" key="16">
    <source>
        <dbReference type="Proteomes" id="UP001432027"/>
    </source>
</evidence>
<gene>
    <name evidence="15" type="ORF">PENTCL1PPCAC_2574</name>
</gene>
<dbReference type="Proteomes" id="UP001432027">
    <property type="component" value="Unassembled WGS sequence"/>
</dbReference>
<proteinExistence type="inferred from homology"/>
<dbReference type="Pfam" id="PF00858">
    <property type="entry name" value="ASC"/>
    <property type="match status" value="1"/>
</dbReference>
<keyword evidence="5 13" id="KW-0812">Transmembrane</keyword>
<dbReference type="GO" id="GO:0016020">
    <property type="term" value="C:membrane"/>
    <property type="evidence" value="ECO:0007669"/>
    <property type="project" value="UniProtKB-SubCell"/>
</dbReference>
<evidence type="ECO:0000256" key="10">
    <source>
        <dbReference type="ARBA" id="ARBA00023180"/>
    </source>
</evidence>
<evidence type="ECO:0008006" key="17">
    <source>
        <dbReference type="Google" id="ProtNLM"/>
    </source>
</evidence>
<keyword evidence="8 13" id="KW-0406">Ion transport</keyword>
<keyword evidence="6 14" id="KW-1133">Transmembrane helix</keyword>
<evidence type="ECO:0000256" key="11">
    <source>
        <dbReference type="ARBA" id="ARBA00023201"/>
    </source>
</evidence>
<comment type="caution">
    <text evidence="15">The sequence shown here is derived from an EMBL/GenBank/DDBJ whole genome shotgun (WGS) entry which is preliminary data.</text>
</comment>
<evidence type="ECO:0000313" key="15">
    <source>
        <dbReference type="EMBL" id="GMS80399.1"/>
    </source>
</evidence>
<dbReference type="AlphaFoldDB" id="A0AAV5SG56"/>
<accession>A0AAV5SG56</accession>
<evidence type="ECO:0000256" key="8">
    <source>
        <dbReference type="ARBA" id="ARBA00023065"/>
    </source>
</evidence>
<evidence type="ECO:0000256" key="14">
    <source>
        <dbReference type="SAM" id="Phobius"/>
    </source>
</evidence>
<keyword evidence="4 13" id="KW-0894">Sodium channel</keyword>
<sequence length="99" mass="11374">MHGVRRVWETKGRVQKTFWFLAILLCFSAMCALIAMNGKEFWNDQGSTQVTHTMESKGMPLPKVTFCKNHPIRNTYVKQLYPTLSPDLIGYIILANKDP</sequence>
<keyword evidence="9 14" id="KW-0472">Membrane</keyword>
<feature type="transmembrane region" description="Helical" evidence="14">
    <location>
        <begin position="18"/>
        <end position="36"/>
    </location>
</feature>
<evidence type="ECO:0000256" key="5">
    <source>
        <dbReference type="ARBA" id="ARBA00022692"/>
    </source>
</evidence>
<dbReference type="GO" id="GO:0005272">
    <property type="term" value="F:sodium channel activity"/>
    <property type="evidence" value="ECO:0007669"/>
    <property type="project" value="UniProtKB-KW"/>
</dbReference>
<keyword evidence="12 13" id="KW-0407">Ion channel</keyword>
<evidence type="ECO:0000256" key="2">
    <source>
        <dbReference type="ARBA" id="ARBA00007193"/>
    </source>
</evidence>
<evidence type="ECO:0000256" key="4">
    <source>
        <dbReference type="ARBA" id="ARBA00022461"/>
    </source>
</evidence>
<evidence type="ECO:0000256" key="3">
    <source>
        <dbReference type="ARBA" id="ARBA00022448"/>
    </source>
</evidence>
<evidence type="ECO:0000256" key="6">
    <source>
        <dbReference type="ARBA" id="ARBA00022989"/>
    </source>
</evidence>
<evidence type="ECO:0000256" key="1">
    <source>
        <dbReference type="ARBA" id="ARBA00004141"/>
    </source>
</evidence>
<dbReference type="EMBL" id="BTSX01000001">
    <property type="protein sequence ID" value="GMS80399.1"/>
    <property type="molecule type" value="Genomic_DNA"/>
</dbReference>